<dbReference type="AlphaFoldDB" id="A0A3N4KM53"/>
<dbReference type="GO" id="GO:0003924">
    <property type="term" value="F:GTPase activity"/>
    <property type="evidence" value="ECO:0007669"/>
    <property type="project" value="TreeGrafter"/>
</dbReference>
<dbReference type="OrthoDB" id="269151at2759"/>
<evidence type="ECO:0000256" key="2">
    <source>
        <dbReference type="ARBA" id="ARBA00023134"/>
    </source>
</evidence>
<dbReference type="InterPro" id="IPR006073">
    <property type="entry name" value="GTP-bd"/>
</dbReference>
<dbReference type="PANTHER" id="PTHR45782">
    <property type="entry name" value="MITOCHONDRIAL RIBOSOME-ASSOCIATED GTPASE 1"/>
    <property type="match status" value="1"/>
</dbReference>
<evidence type="ECO:0000313" key="5">
    <source>
        <dbReference type="Proteomes" id="UP000277580"/>
    </source>
</evidence>
<proteinExistence type="predicted"/>
<dbReference type="GO" id="GO:0032543">
    <property type="term" value="P:mitochondrial translation"/>
    <property type="evidence" value="ECO:0007669"/>
    <property type="project" value="TreeGrafter"/>
</dbReference>
<organism evidence="4 5">
    <name type="scientific">Morchella conica CCBAS932</name>
    <dbReference type="NCBI Taxonomy" id="1392247"/>
    <lineage>
        <taxon>Eukaryota</taxon>
        <taxon>Fungi</taxon>
        <taxon>Dikarya</taxon>
        <taxon>Ascomycota</taxon>
        <taxon>Pezizomycotina</taxon>
        <taxon>Pezizomycetes</taxon>
        <taxon>Pezizales</taxon>
        <taxon>Morchellaceae</taxon>
        <taxon>Morchella</taxon>
    </lineage>
</organism>
<evidence type="ECO:0000259" key="3">
    <source>
        <dbReference type="Pfam" id="PF01926"/>
    </source>
</evidence>
<keyword evidence="5" id="KW-1185">Reference proteome</keyword>
<dbReference type="GO" id="GO:0005739">
    <property type="term" value="C:mitochondrion"/>
    <property type="evidence" value="ECO:0007669"/>
    <property type="project" value="TreeGrafter"/>
</dbReference>
<dbReference type="InterPro" id="IPR023179">
    <property type="entry name" value="GTP-bd_ortho_bundle_sf"/>
</dbReference>
<dbReference type="Gene3D" id="1.10.1580.10">
    <property type="match status" value="1"/>
</dbReference>
<dbReference type="PANTHER" id="PTHR45782:SF4">
    <property type="entry name" value="MITOCHONDRIAL RIBOSOME-ASSOCIATED GTPASE 1"/>
    <property type="match status" value="1"/>
</dbReference>
<dbReference type="EMBL" id="ML119143">
    <property type="protein sequence ID" value="RPB10402.1"/>
    <property type="molecule type" value="Genomic_DNA"/>
</dbReference>
<dbReference type="GO" id="GO:0005525">
    <property type="term" value="F:GTP binding"/>
    <property type="evidence" value="ECO:0007669"/>
    <property type="project" value="UniProtKB-KW"/>
</dbReference>
<dbReference type="SUPFAM" id="SSF52540">
    <property type="entry name" value="P-loop containing nucleoside triphosphate hydrolases"/>
    <property type="match status" value="1"/>
</dbReference>
<feature type="domain" description="G" evidence="3">
    <location>
        <begin position="172"/>
        <end position="272"/>
    </location>
</feature>
<dbReference type="Pfam" id="PF01926">
    <property type="entry name" value="MMR_HSR1"/>
    <property type="match status" value="1"/>
</dbReference>
<name>A0A3N4KM53_9PEZI</name>
<dbReference type="Gene3D" id="3.40.50.300">
    <property type="entry name" value="P-loop containing nucleotide triphosphate hydrolases"/>
    <property type="match status" value="1"/>
</dbReference>
<dbReference type="STRING" id="1392247.A0A3N4KM53"/>
<protein>
    <submittedName>
        <fullName evidence="4">P-loop containing nucleoside triphosphate hydrolase protein</fullName>
    </submittedName>
</protein>
<sequence>MFASVRNPLRTWRITSPSLVSLPRRSLSTKKTSLPLTTIEGTPFVPRTEFPFSPNLITSYFLGHHKLGLSKMKQMVSSVELIIECRDYRVPLSSRNPLFEETLQGRERIIVYTKRDLAAGVLDLETQERLRKWHAPHTVLFSNFKDKRDVQKIIDHARQTARAADHMTGSRMLIVGMPNVGKSSLLNSLRTVGTGSTTKAAITGGQPGVTRKIATGVKISEDPLIYLIDSPGVFIPYMPNPRTMLSLALVGCVNNALLPLISIADYLLFHINRVDPSIYKAYHPPTNDIIQLLEATAKATGKLKKGGVPELESTAAWLVSRYRSGVLGRFILDDVSEGAWERWIQAEAGEEESFSAARRRVKKERAEAKVKKRAAGDD</sequence>
<evidence type="ECO:0000313" key="4">
    <source>
        <dbReference type="EMBL" id="RPB10402.1"/>
    </source>
</evidence>
<reference evidence="4 5" key="1">
    <citation type="journal article" date="2018" name="Nat. Ecol. Evol.">
        <title>Pezizomycetes genomes reveal the molecular basis of ectomycorrhizal truffle lifestyle.</title>
        <authorList>
            <person name="Murat C."/>
            <person name="Payen T."/>
            <person name="Noel B."/>
            <person name="Kuo A."/>
            <person name="Morin E."/>
            <person name="Chen J."/>
            <person name="Kohler A."/>
            <person name="Krizsan K."/>
            <person name="Balestrini R."/>
            <person name="Da Silva C."/>
            <person name="Montanini B."/>
            <person name="Hainaut M."/>
            <person name="Levati E."/>
            <person name="Barry K.W."/>
            <person name="Belfiori B."/>
            <person name="Cichocki N."/>
            <person name="Clum A."/>
            <person name="Dockter R.B."/>
            <person name="Fauchery L."/>
            <person name="Guy J."/>
            <person name="Iotti M."/>
            <person name="Le Tacon F."/>
            <person name="Lindquist E.A."/>
            <person name="Lipzen A."/>
            <person name="Malagnac F."/>
            <person name="Mello A."/>
            <person name="Molinier V."/>
            <person name="Miyauchi S."/>
            <person name="Poulain J."/>
            <person name="Riccioni C."/>
            <person name="Rubini A."/>
            <person name="Sitrit Y."/>
            <person name="Splivallo R."/>
            <person name="Traeger S."/>
            <person name="Wang M."/>
            <person name="Zifcakova L."/>
            <person name="Wipf D."/>
            <person name="Zambonelli A."/>
            <person name="Paolocci F."/>
            <person name="Nowrousian M."/>
            <person name="Ottonello S."/>
            <person name="Baldrian P."/>
            <person name="Spatafora J.W."/>
            <person name="Henrissat B."/>
            <person name="Nagy L.G."/>
            <person name="Aury J.M."/>
            <person name="Wincker P."/>
            <person name="Grigoriev I.V."/>
            <person name="Bonfante P."/>
            <person name="Martin F.M."/>
        </authorList>
    </citation>
    <scope>NUCLEOTIDE SEQUENCE [LARGE SCALE GENOMIC DNA]</scope>
    <source>
        <strain evidence="4 5">CCBAS932</strain>
    </source>
</reference>
<dbReference type="Proteomes" id="UP000277580">
    <property type="component" value="Unassembled WGS sequence"/>
</dbReference>
<accession>A0A3N4KM53</accession>
<keyword evidence="4" id="KW-0378">Hydrolase</keyword>
<keyword evidence="1" id="KW-0547">Nucleotide-binding</keyword>
<dbReference type="InterPro" id="IPR027417">
    <property type="entry name" value="P-loop_NTPase"/>
</dbReference>
<dbReference type="FunCoup" id="A0A3N4KM53">
    <property type="interactions" value="736"/>
</dbReference>
<gene>
    <name evidence="4" type="ORF">P167DRAFT_525776</name>
</gene>
<dbReference type="InParanoid" id="A0A3N4KM53"/>
<keyword evidence="2" id="KW-0342">GTP-binding</keyword>
<evidence type="ECO:0000256" key="1">
    <source>
        <dbReference type="ARBA" id="ARBA00022741"/>
    </source>
</evidence>
<dbReference type="CDD" id="cd01856">
    <property type="entry name" value="YlqF"/>
    <property type="match status" value="1"/>
</dbReference>